<evidence type="ECO:0000313" key="3">
    <source>
        <dbReference type="Proteomes" id="UP000667650"/>
    </source>
</evidence>
<protein>
    <submittedName>
        <fullName evidence="2">Uncharacterized protein</fullName>
    </submittedName>
</protein>
<comment type="caution">
    <text evidence="2">The sequence shown here is derived from an EMBL/GenBank/DDBJ whole genome shotgun (WGS) entry which is preliminary data.</text>
</comment>
<sequence>MKKNLLLITFLCLSAFSFSQRKSELIAQIDNLRTELDSLGQQLAEAKREISSSTAKAETLEAENVGLRDANATLLKNLGNFSELSKQNTKNVNSAMSALAQKEKQLSGINDMISANDSTAIVSLTRIKQTLGENAKVNVSEGIIVISNSVKGLFGSDTGSEFTEEGKAWLSNVAKVIMANPNFTTEIEGLNITGEFGPTFDQVAAVAKELVGTLNVPSDKLDLSAKDGNFREGINIKLQPDYRAFYAQAKNSVKIAQ</sequence>
<reference evidence="2" key="1">
    <citation type="submission" date="2020-01" db="EMBL/GenBank/DDBJ databases">
        <title>Muricauda ochracea sp. nov., isolated from a tidal flat of Garorim bay in Korea.</title>
        <authorList>
            <person name="Kim D."/>
            <person name="Yoo Y."/>
            <person name="Kim J.-J."/>
        </authorList>
    </citation>
    <scope>NUCLEOTIDE SEQUENCE</scope>
    <source>
        <strain evidence="2">JGD-17</strain>
    </source>
</reference>
<evidence type="ECO:0000313" key="2">
    <source>
        <dbReference type="EMBL" id="NAY90844.1"/>
    </source>
</evidence>
<name>A0A964T9T0_9FLAO</name>
<dbReference type="EMBL" id="JAAABI010000001">
    <property type="protein sequence ID" value="NAY90844.1"/>
    <property type="molecule type" value="Genomic_DNA"/>
</dbReference>
<organism evidence="2 3">
    <name type="scientific">Flagellimonas ochracea</name>
    <dbReference type="NCBI Taxonomy" id="2696472"/>
    <lineage>
        <taxon>Bacteria</taxon>
        <taxon>Pseudomonadati</taxon>
        <taxon>Bacteroidota</taxon>
        <taxon>Flavobacteriia</taxon>
        <taxon>Flavobacteriales</taxon>
        <taxon>Flavobacteriaceae</taxon>
        <taxon>Flagellimonas</taxon>
    </lineage>
</organism>
<evidence type="ECO:0000256" key="1">
    <source>
        <dbReference type="SAM" id="Coils"/>
    </source>
</evidence>
<dbReference type="Gene3D" id="1.20.5.4090">
    <property type="match status" value="1"/>
</dbReference>
<keyword evidence="3" id="KW-1185">Reference proteome</keyword>
<proteinExistence type="predicted"/>
<feature type="coiled-coil region" evidence="1">
    <location>
        <begin position="22"/>
        <end position="77"/>
    </location>
</feature>
<accession>A0A964T9T0</accession>
<keyword evidence="1" id="KW-0175">Coiled coil</keyword>
<dbReference type="RefSeq" id="WP_166522244.1">
    <property type="nucleotide sequence ID" value="NZ_JAAABI010000001.1"/>
</dbReference>
<dbReference type="AlphaFoldDB" id="A0A964T9T0"/>
<dbReference type="Proteomes" id="UP000667650">
    <property type="component" value="Unassembled WGS sequence"/>
</dbReference>
<gene>
    <name evidence="2" type="ORF">GTQ34_02840</name>
</gene>